<sequence length="95" mass="10576">MGGSYLPTDHGSCTNVLCEVHNNPSRVGVIYYETEDPVEVHLSPNWDSEEWERIKACITSKMDNSRTVTKGRSHSGSLVYGSDEVGMMKGKLQKN</sequence>
<protein>
    <submittedName>
        <fullName evidence="1">Uncharacterized protein</fullName>
    </submittedName>
</protein>
<dbReference type="AlphaFoldDB" id="K1Q814"/>
<dbReference type="HOGENOM" id="CLU_2374799_0_0_1"/>
<dbReference type="EMBL" id="JH815993">
    <property type="protein sequence ID" value="EKC32922.1"/>
    <property type="molecule type" value="Genomic_DNA"/>
</dbReference>
<dbReference type="InParanoid" id="K1Q814"/>
<evidence type="ECO:0000313" key="1">
    <source>
        <dbReference type="EMBL" id="EKC32922.1"/>
    </source>
</evidence>
<organism evidence="1">
    <name type="scientific">Magallana gigas</name>
    <name type="common">Pacific oyster</name>
    <name type="synonym">Crassostrea gigas</name>
    <dbReference type="NCBI Taxonomy" id="29159"/>
    <lineage>
        <taxon>Eukaryota</taxon>
        <taxon>Metazoa</taxon>
        <taxon>Spiralia</taxon>
        <taxon>Lophotrochozoa</taxon>
        <taxon>Mollusca</taxon>
        <taxon>Bivalvia</taxon>
        <taxon>Autobranchia</taxon>
        <taxon>Pteriomorphia</taxon>
        <taxon>Ostreida</taxon>
        <taxon>Ostreoidea</taxon>
        <taxon>Ostreidae</taxon>
        <taxon>Magallana</taxon>
    </lineage>
</organism>
<reference evidence="1" key="1">
    <citation type="journal article" date="2012" name="Nature">
        <title>The oyster genome reveals stress adaptation and complexity of shell formation.</title>
        <authorList>
            <person name="Zhang G."/>
            <person name="Fang X."/>
            <person name="Guo X."/>
            <person name="Li L."/>
            <person name="Luo R."/>
            <person name="Xu F."/>
            <person name="Yang P."/>
            <person name="Zhang L."/>
            <person name="Wang X."/>
            <person name="Qi H."/>
            <person name="Xiong Z."/>
            <person name="Que H."/>
            <person name="Xie Y."/>
            <person name="Holland P.W."/>
            <person name="Paps J."/>
            <person name="Zhu Y."/>
            <person name="Wu F."/>
            <person name="Chen Y."/>
            <person name="Wang J."/>
            <person name="Peng C."/>
            <person name="Meng J."/>
            <person name="Yang L."/>
            <person name="Liu J."/>
            <person name="Wen B."/>
            <person name="Zhang N."/>
            <person name="Huang Z."/>
            <person name="Zhu Q."/>
            <person name="Feng Y."/>
            <person name="Mount A."/>
            <person name="Hedgecock D."/>
            <person name="Xu Z."/>
            <person name="Liu Y."/>
            <person name="Domazet-Loso T."/>
            <person name="Du Y."/>
            <person name="Sun X."/>
            <person name="Zhang S."/>
            <person name="Liu B."/>
            <person name="Cheng P."/>
            <person name="Jiang X."/>
            <person name="Li J."/>
            <person name="Fan D."/>
            <person name="Wang W."/>
            <person name="Fu W."/>
            <person name="Wang T."/>
            <person name="Wang B."/>
            <person name="Zhang J."/>
            <person name="Peng Z."/>
            <person name="Li Y."/>
            <person name="Li N."/>
            <person name="Wang J."/>
            <person name="Chen M."/>
            <person name="He Y."/>
            <person name="Tan F."/>
            <person name="Song X."/>
            <person name="Zheng Q."/>
            <person name="Huang R."/>
            <person name="Yang H."/>
            <person name="Du X."/>
            <person name="Chen L."/>
            <person name="Yang M."/>
            <person name="Gaffney P.M."/>
            <person name="Wang S."/>
            <person name="Luo L."/>
            <person name="She Z."/>
            <person name="Ming Y."/>
            <person name="Huang W."/>
            <person name="Zhang S."/>
            <person name="Huang B."/>
            <person name="Zhang Y."/>
            <person name="Qu T."/>
            <person name="Ni P."/>
            <person name="Miao G."/>
            <person name="Wang J."/>
            <person name="Wang Q."/>
            <person name="Steinberg C.E."/>
            <person name="Wang H."/>
            <person name="Li N."/>
            <person name="Qian L."/>
            <person name="Zhang G."/>
            <person name="Li Y."/>
            <person name="Yang H."/>
            <person name="Liu X."/>
            <person name="Wang J."/>
            <person name="Yin Y."/>
            <person name="Wang J."/>
        </authorList>
    </citation>
    <scope>NUCLEOTIDE SEQUENCE [LARGE SCALE GENOMIC DNA]</scope>
    <source>
        <strain evidence="1">05x7-T-G4-1.051#20</strain>
    </source>
</reference>
<accession>K1Q814</accession>
<gene>
    <name evidence="1" type="ORF">CGI_10024710</name>
</gene>
<name>K1Q814_MAGGI</name>
<proteinExistence type="predicted"/>